<dbReference type="Proteomes" id="UP001521116">
    <property type="component" value="Unassembled WGS sequence"/>
</dbReference>
<name>A0ABR3SIG4_9PEZI</name>
<evidence type="ECO:0008006" key="4">
    <source>
        <dbReference type="Google" id="ProtNLM"/>
    </source>
</evidence>
<dbReference type="InterPro" id="IPR012337">
    <property type="entry name" value="RNaseH-like_sf"/>
</dbReference>
<organism evidence="2 3">
    <name type="scientific">Neofusicoccum ribis</name>
    <dbReference type="NCBI Taxonomy" id="45134"/>
    <lineage>
        <taxon>Eukaryota</taxon>
        <taxon>Fungi</taxon>
        <taxon>Dikarya</taxon>
        <taxon>Ascomycota</taxon>
        <taxon>Pezizomycotina</taxon>
        <taxon>Dothideomycetes</taxon>
        <taxon>Dothideomycetes incertae sedis</taxon>
        <taxon>Botryosphaeriales</taxon>
        <taxon>Botryosphaeriaceae</taxon>
        <taxon>Neofusicoccum</taxon>
    </lineage>
</organism>
<comment type="caution">
    <text evidence="2">The sequence shown here is derived from an EMBL/GenBank/DDBJ whole genome shotgun (WGS) entry which is preliminary data.</text>
</comment>
<reference evidence="2 3" key="1">
    <citation type="submission" date="2024-02" db="EMBL/GenBank/DDBJ databases">
        <title>De novo assembly and annotation of 12 fungi associated with fruit tree decline syndrome in Ontario, Canada.</title>
        <authorList>
            <person name="Sulman M."/>
            <person name="Ellouze W."/>
            <person name="Ilyukhin E."/>
        </authorList>
    </citation>
    <scope>NUCLEOTIDE SEQUENCE [LARGE SCALE GENOMIC DNA]</scope>
    <source>
        <strain evidence="2 3">M1-105</strain>
    </source>
</reference>
<keyword evidence="3" id="KW-1185">Reference proteome</keyword>
<dbReference type="SUPFAM" id="SSF53098">
    <property type="entry name" value="Ribonuclease H-like"/>
    <property type="match status" value="1"/>
</dbReference>
<protein>
    <recommendedName>
        <fullName evidence="4">RNase H type-1 domain-containing protein</fullName>
    </recommendedName>
</protein>
<proteinExistence type="predicted"/>
<dbReference type="InterPro" id="IPR036397">
    <property type="entry name" value="RNaseH_sf"/>
</dbReference>
<gene>
    <name evidence="2" type="ORF">SLS56_008991</name>
</gene>
<sequence length="264" mass="29108">MSLPYGLQIRGLFDVHVAAGRIVVDRANAQPTTDDPNPAARIQAAAVAEQSWNEPGRKVLWVDAAAVRNRSTTVGLAVVWKDGARPVGEQEWTELTKHSSSKRGAPVGEKEVLGVALDQGEQLFAVGTVGDIVVYSDSAETLSCLLTVCPASDGPATNAVFRAISLADRGFKVEFRLVRGHLSVLGNELANYWAREEIGLRPPHGTDAWAGWLMARNDILRRPVREQAWRMRLIREQEERSRAEHEEEARMEAEEAKLLEELGL</sequence>
<feature type="coiled-coil region" evidence="1">
    <location>
        <begin position="234"/>
        <end position="262"/>
    </location>
</feature>
<dbReference type="EMBL" id="JAJVDC020000144">
    <property type="protein sequence ID" value="KAL1621913.1"/>
    <property type="molecule type" value="Genomic_DNA"/>
</dbReference>
<dbReference type="Gene3D" id="3.30.420.10">
    <property type="entry name" value="Ribonuclease H-like superfamily/Ribonuclease H"/>
    <property type="match status" value="1"/>
</dbReference>
<keyword evidence="1" id="KW-0175">Coiled coil</keyword>
<evidence type="ECO:0000313" key="2">
    <source>
        <dbReference type="EMBL" id="KAL1621913.1"/>
    </source>
</evidence>
<accession>A0ABR3SIG4</accession>
<evidence type="ECO:0000256" key="1">
    <source>
        <dbReference type="SAM" id="Coils"/>
    </source>
</evidence>
<evidence type="ECO:0000313" key="3">
    <source>
        <dbReference type="Proteomes" id="UP001521116"/>
    </source>
</evidence>